<proteinExistence type="predicted"/>
<protein>
    <submittedName>
        <fullName evidence="1">Uncharacterized protein</fullName>
    </submittedName>
</protein>
<accession>A0ACB8SY53</accession>
<reference evidence="1" key="2">
    <citation type="journal article" date="2022" name="New Phytol.">
        <title>Evolutionary transition to the ectomycorrhizal habit in the genomes of a hyperdiverse lineage of mushroom-forming fungi.</title>
        <authorList>
            <person name="Looney B."/>
            <person name="Miyauchi S."/>
            <person name="Morin E."/>
            <person name="Drula E."/>
            <person name="Courty P.E."/>
            <person name="Kohler A."/>
            <person name="Kuo A."/>
            <person name="LaButti K."/>
            <person name="Pangilinan J."/>
            <person name="Lipzen A."/>
            <person name="Riley R."/>
            <person name="Andreopoulos W."/>
            <person name="He G."/>
            <person name="Johnson J."/>
            <person name="Nolan M."/>
            <person name="Tritt A."/>
            <person name="Barry K.W."/>
            <person name="Grigoriev I.V."/>
            <person name="Nagy L.G."/>
            <person name="Hibbett D."/>
            <person name="Henrissat B."/>
            <person name="Matheny P.B."/>
            <person name="Labbe J."/>
            <person name="Martin F.M."/>
        </authorList>
    </citation>
    <scope>NUCLEOTIDE SEQUENCE</scope>
    <source>
        <strain evidence="1">HHB10654</strain>
    </source>
</reference>
<dbReference type="Proteomes" id="UP000814140">
    <property type="component" value="Unassembled WGS sequence"/>
</dbReference>
<evidence type="ECO:0000313" key="2">
    <source>
        <dbReference type="Proteomes" id="UP000814140"/>
    </source>
</evidence>
<dbReference type="EMBL" id="MU277213">
    <property type="protein sequence ID" value="KAI0061370.1"/>
    <property type="molecule type" value="Genomic_DNA"/>
</dbReference>
<sequence length="416" mass="46937">MARTKLFMWPDEVEPQPRRPVSPKPQVKREEDEHPALESEESEEEIDELADDVDEPEGDDHESRETPPVRADATKEGWEEERRRRWEERVATRRATERAEMPVPKVQRRKAPVRPPRPMATPPPPPKVETAPTPPARPMIWAPVMVPRSRSPPETGKAPVARGVRRFVEHCARPRRRASSGKPTGKHRPLGGAAPVPAVPQMSNLVSSLLAPAHAHASTSASPKKEQPSVRQVEPIHRKVEPAHRAAEPGHRKAQHTHRQPQPSVHPKARSHSPATRTVRKRRLSLPLSEKLALATCVQCNKTFNRPADLRRHLERTRVHEGVKYICERCGTVLTRHDAVLRHQKLTGKCEEKAKWKRSLQAAKREPSDATLLGSDGGREEGEVLEKEIWADVPDPAMGEGEYEKHEIVHDVNIPQ</sequence>
<organism evidence="1 2">
    <name type="scientific">Artomyces pyxidatus</name>
    <dbReference type="NCBI Taxonomy" id="48021"/>
    <lineage>
        <taxon>Eukaryota</taxon>
        <taxon>Fungi</taxon>
        <taxon>Dikarya</taxon>
        <taxon>Basidiomycota</taxon>
        <taxon>Agaricomycotina</taxon>
        <taxon>Agaricomycetes</taxon>
        <taxon>Russulales</taxon>
        <taxon>Auriscalpiaceae</taxon>
        <taxon>Artomyces</taxon>
    </lineage>
</organism>
<gene>
    <name evidence="1" type="ORF">BV25DRAFT_1839124</name>
</gene>
<keyword evidence="2" id="KW-1185">Reference proteome</keyword>
<name>A0ACB8SY53_9AGAM</name>
<evidence type="ECO:0000313" key="1">
    <source>
        <dbReference type="EMBL" id="KAI0061370.1"/>
    </source>
</evidence>
<comment type="caution">
    <text evidence="1">The sequence shown here is derived from an EMBL/GenBank/DDBJ whole genome shotgun (WGS) entry which is preliminary data.</text>
</comment>
<reference evidence="1" key="1">
    <citation type="submission" date="2021-03" db="EMBL/GenBank/DDBJ databases">
        <authorList>
            <consortium name="DOE Joint Genome Institute"/>
            <person name="Ahrendt S."/>
            <person name="Looney B.P."/>
            <person name="Miyauchi S."/>
            <person name="Morin E."/>
            <person name="Drula E."/>
            <person name="Courty P.E."/>
            <person name="Chicoki N."/>
            <person name="Fauchery L."/>
            <person name="Kohler A."/>
            <person name="Kuo A."/>
            <person name="Labutti K."/>
            <person name="Pangilinan J."/>
            <person name="Lipzen A."/>
            <person name="Riley R."/>
            <person name="Andreopoulos W."/>
            <person name="He G."/>
            <person name="Johnson J."/>
            <person name="Barry K.W."/>
            <person name="Grigoriev I.V."/>
            <person name="Nagy L."/>
            <person name="Hibbett D."/>
            <person name="Henrissat B."/>
            <person name="Matheny P.B."/>
            <person name="Labbe J."/>
            <person name="Martin F."/>
        </authorList>
    </citation>
    <scope>NUCLEOTIDE SEQUENCE</scope>
    <source>
        <strain evidence="1">HHB10654</strain>
    </source>
</reference>